<dbReference type="EMBL" id="NMUH01005635">
    <property type="protein sequence ID" value="MQM13287.1"/>
    <property type="molecule type" value="Genomic_DNA"/>
</dbReference>
<dbReference type="AlphaFoldDB" id="A0A843WYF7"/>
<evidence type="ECO:0000256" key="1">
    <source>
        <dbReference type="SAM" id="SignalP"/>
    </source>
</evidence>
<name>A0A843WYF7_COLES</name>
<keyword evidence="1" id="KW-0732">Signal</keyword>
<keyword evidence="3" id="KW-1185">Reference proteome</keyword>
<sequence>MLVRRGPGSGSSLLLLLWLPHGLSQGGTHVRSHAPPQVWPQSCNEPLCTSLLTACNMRNMPQQPDEP</sequence>
<proteinExistence type="predicted"/>
<feature type="non-terminal residue" evidence="2">
    <location>
        <position position="67"/>
    </location>
</feature>
<protein>
    <submittedName>
        <fullName evidence="2">Uncharacterized protein</fullName>
    </submittedName>
</protein>
<evidence type="ECO:0000313" key="2">
    <source>
        <dbReference type="EMBL" id="MQM13287.1"/>
    </source>
</evidence>
<comment type="caution">
    <text evidence="2">The sequence shown here is derived from an EMBL/GenBank/DDBJ whole genome shotgun (WGS) entry which is preliminary data.</text>
</comment>
<dbReference type="Proteomes" id="UP000652761">
    <property type="component" value="Unassembled WGS sequence"/>
</dbReference>
<evidence type="ECO:0000313" key="3">
    <source>
        <dbReference type="Proteomes" id="UP000652761"/>
    </source>
</evidence>
<feature type="signal peptide" evidence="1">
    <location>
        <begin position="1"/>
        <end position="24"/>
    </location>
</feature>
<reference evidence="2" key="1">
    <citation type="submission" date="2017-07" db="EMBL/GenBank/DDBJ databases">
        <title>Taro Niue Genome Assembly and Annotation.</title>
        <authorList>
            <person name="Atibalentja N."/>
            <person name="Keating K."/>
            <person name="Fields C.J."/>
        </authorList>
    </citation>
    <scope>NUCLEOTIDE SEQUENCE</scope>
    <source>
        <strain evidence="2">Niue_2</strain>
        <tissue evidence="2">Leaf</tissue>
    </source>
</reference>
<gene>
    <name evidence="2" type="ORF">Taro_046215</name>
</gene>
<accession>A0A843WYF7</accession>
<feature type="chain" id="PRO_5032986066" evidence="1">
    <location>
        <begin position="25"/>
        <end position="67"/>
    </location>
</feature>
<organism evidence="2 3">
    <name type="scientific">Colocasia esculenta</name>
    <name type="common">Wild taro</name>
    <name type="synonym">Arum esculentum</name>
    <dbReference type="NCBI Taxonomy" id="4460"/>
    <lineage>
        <taxon>Eukaryota</taxon>
        <taxon>Viridiplantae</taxon>
        <taxon>Streptophyta</taxon>
        <taxon>Embryophyta</taxon>
        <taxon>Tracheophyta</taxon>
        <taxon>Spermatophyta</taxon>
        <taxon>Magnoliopsida</taxon>
        <taxon>Liliopsida</taxon>
        <taxon>Araceae</taxon>
        <taxon>Aroideae</taxon>
        <taxon>Colocasieae</taxon>
        <taxon>Colocasia</taxon>
    </lineage>
</organism>